<dbReference type="EMBL" id="FORI01000001">
    <property type="protein sequence ID" value="SFI45645.1"/>
    <property type="molecule type" value="Genomic_DNA"/>
</dbReference>
<dbReference type="PROSITE" id="PS50853">
    <property type="entry name" value="FN3"/>
    <property type="match status" value="1"/>
</dbReference>
<dbReference type="InterPro" id="IPR013320">
    <property type="entry name" value="ConA-like_dom_sf"/>
</dbReference>
<sequence>MLENCIKKRLLVIAVTAVISCGSMAALFAKEYVLGGKNGWPVFQQQENITTGKGRYGYDCIQLASNSFVFDEYTDLLIDFEDADMPISDGDYTINRNNFQLTNQTKNEKSAGLSRNMGGLSISGKPGTFFGSEGLMGSFSIEFWLCPSIAENGEIVLNWESSRNEDGHLVFQVISGTFDKGHIKWELNNLFDMYVNKAGKNEVELKGSTKIIPDVWSYHVLSFDCETGILEYIVNGITEDLTYITTTRSEGGDISLVYLGTPSEVQICSEFTGKMDDFRILRRPYTPPDFQSADNAGRIGHTQYLPSGGRFVTKPIMVSTGSLLNKLEAEMSVPSQTAVCYYVRSGENFYGWDDEYPEWKPVESGEELSGITGLYFQVAAELMPDGNGEETPAITSIKLDFTELPEPLPPFVVKAVAGNGCVTVSWNYSVDDTAGGYYLYYGTRPGEYLGRVAIEGESPINVGNISSFTVTGLENGKIYYFAVAAWSAYDMRVVGNLSKEVFARPLARLK</sequence>
<gene>
    <name evidence="3" type="ORF">SAMN04487775_101498</name>
</gene>
<keyword evidence="1" id="KW-0732">Signal</keyword>
<dbReference type="SMART" id="SM00060">
    <property type="entry name" value="FN3"/>
    <property type="match status" value="1"/>
</dbReference>
<name>A0A1I3ICA2_9SPIR</name>
<evidence type="ECO:0000313" key="3">
    <source>
        <dbReference type="EMBL" id="SFI45645.1"/>
    </source>
</evidence>
<protein>
    <submittedName>
        <fullName evidence="3">Concanavalin A-like lectin/glucanases superfamily protein</fullName>
    </submittedName>
</protein>
<dbReference type="SUPFAM" id="SSF49899">
    <property type="entry name" value="Concanavalin A-like lectins/glucanases"/>
    <property type="match status" value="1"/>
</dbReference>
<dbReference type="RefSeq" id="WP_074930148.1">
    <property type="nucleotide sequence ID" value="NZ_FORI01000001.1"/>
</dbReference>
<accession>A0A1I3ICA2</accession>
<evidence type="ECO:0000256" key="1">
    <source>
        <dbReference type="SAM" id="SignalP"/>
    </source>
</evidence>
<reference evidence="4" key="1">
    <citation type="submission" date="2016-10" db="EMBL/GenBank/DDBJ databases">
        <authorList>
            <person name="Varghese N."/>
            <person name="Submissions S."/>
        </authorList>
    </citation>
    <scope>NUCLEOTIDE SEQUENCE [LARGE SCALE GENOMIC DNA]</scope>
    <source>
        <strain evidence="4">XBD1002</strain>
    </source>
</reference>
<dbReference type="InterPro" id="IPR036116">
    <property type="entry name" value="FN3_sf"/>
</dbReference>
<dbReference type="InterPro" id="IPR013783">
    <property type="entry name" value="Ig-like_fold"/>
</dbReference>
<dbReference type="GO" id="GO:0030246">
    <property type="term" value="F:carbohydrate binding"/>
    <property type="evidence" value="ECO:0007669"/>
    <property type="project" value="UniProtKB-KW"/>
</dbReference>
<feature type="domain" description="Fibronectin type-III" evidence="2">
    <location>
        <begin position="406"/>
        <end position="508"/>
    </location>
</feature>
<proteinExistence type="predicted"/>
<dbReference type="OrthoDB" id="304972at2"/>
<feature type="chain" id="PRO_5010322238" evidence="1">
    <location>
        <begin position="26"/>
        <end position="510"/>
    </location>
</feature>
<evidence type="ECO:0000313" key="4">
    <source>
        <dbReference type="Proteomes" id="UP000182737"/>
    </source>
</evidence>
<dbReference type="Gene3D" id="2.60.120.200">
    <property type="match status" value="1"/>
</dbReference>
<keyword evidence="3" id="KW-0430">Lectin</keyword>
<dbReference type="PROSITE" id="PS51257">
    <property type="entry name" value="PROKAR_LIPOPROTEIN"/>
    <property type="match status" value="1"/>
</dbReference>
<organism evidence="3 4">
    <name type="scientific">Treponema bryantii</name>
    <dbReference type="NCBI Taxonomy" id="163"/>
    <lineage>
        <taxon>Bacteria</taxon>
        <taxon>Pseudomonadati</taxon>
        <taxon>Spirochaetota</taxon>
        <taxon>Spirochaetia</taxon>
        <taxon>Spirochaetales</taxon>
        <taxon>Treponemataceae</taxon>
        <taxon>Treponema</taxon>
    </lineage>
</organism>
<feature type="signal peptide" evidence="1">
    <location>
        <begin position="1"/>
        <end position="25"/>
    </location>
</feature>
<dbReference type="CDD" id="cd00063">
    <property type="entry name" value="FN3"/>
    <property type="match status" value="1"/>
</dbReference>
<evidence type="ECO:0000259" key="2">
    <source>
        <dbReference type="PROSITE" id="PS50853"/>
    </source>
</evidence>
<dbReference type="SUPFAM" id="SSF49265">
    <property type="entry name" value="Fibronectin type III"/>
    <property type="match status" value="1"/>
</dbReference>
<dbReference type="Proteomes" id="UP000182737">
    <property type="component" value="Unassembled WGS sequence"/>
</dbReference>
<keyword evidence="4" id="KW-1185">Reference proteome</keyword>
<dbReference type="Gene3D" id="2.60.40.10">
    <property type="entry name" value="Immunoglobulins"/>
    <property type="match status" value="1"/>
</dbReference>
<dbReference type="InterPro" id="IPR003961">
    <property type="entry name" value="FN3_dom"/>
</dbReference>
<dbReference type="Pfam" id="PF13385">
    <property type="entry name" value="Laminin_G_3"/>
    <property type="match status" value="1"/>
</dbReference>
<dbReference type="AlphaFoldDB" id="A0A1I3ICA2"/>